<dbReference type="Proteomes" id="UP001177769">
    <property type="component" value="Chromosome"/>
</dbReference>
<dbReference type="GO" id="GO:0003677">
    <property type="term" value="F:DNA binding"/>
    <property type="evidence" value="ECO:0007669"/>
    <property type="project" value="UniProtKB-UniRule"/>
</dbReference>
<sequence length="835" mass="89394">MRSTNWRFARFELLTRERLLRADGVVLPLGSRAFDLLTVLVERAGRLVTKAELLDQVWPGLVVEENNIAAQITALRRVLGAELIETVPGHGYRFTVAATGMDASPLANPALVALGGCQLFGREDDLARLLRAMQQAGCVTLLGPAGVGKTALAQALRDAHDLSLDSRAARALWLDLGALSEPGQLLPALARALELHGPASDAALLAPALGARRLLIMDNAEHLLPATAELAALLLAAEPSLRLLVTSQAPLPLAGGREQRLEPLEIAGADTAAEQALRSGAIGLLAARACAADYRLRLGAEQLPLLRALCSQLDGLPLALEMAAARVPLLGLQGVHDALAERFALLKRGHRGSLARHPTLQAALHWSHGLLAPAEQRLFRQLGVFSGGFSLELLMAATDTAESARWSLVDGLAALVDRSLVVAELAATESAPRYRLLETMRLYALTLLDEAGEAEAARRGHARALCQLMQRLRQQQDQADGAANPRINALCFAELDNARSALRWAMQHEPDSALALATCVGMLTTYSAWRGEAYGWVADCEALLGGRLSAATEAHWWREFARQLVMRGSPRASEAAMRACAQLRALGALGDERDLLRALVSLVRAAPSASPEVDRALAEIAALLGRHPEWSARLRLVAAAARGSYHLKCGQLEAALSDHREELALAQALAWQDAADVAESNVLALIFLLERHAEAAALARAMLARPSVQAGASSAYVQCYLLAALIAQGQCEAALQACGPALQLARRFDVPYALTQLPLLAWALQRPQAAAQLLGLARQHFEQRQARPYGWIEQQWAALQAQLQGALGPGLAQALMQQGSQLSDTDAERLLAAFS</sequence>
<protein>
    <submittedName>
        <fullName evidence="4">Winged helix-turn-helix domain-containing protein</fullName>
    </submittedName>
</protein>
<dbReference type="InterPro" id="IPR027417">
    <property type="entry name" value="P-loop_NTPase"/>
</dbReference>
<dbReference type="CDD" id="cd00383">
    <property type="entry name" value="trans_reg_C"/>
    <property type="match status" value="1"/>
</dbReference>
<keyword evidence="5" id="KW-1185">Reference proteome</keyword>
<dbReference type="SUPFAM" id="SSF52540">
    <property type="entry name" value="P-loop containing nucleoside triphosphate hydrolases"/>
    <property type="match status" value="1"/>
</dbReference>
<dbReference type="GO" id="GO:0016887">
    <property type="term" value="F:ATP hydrolysis activity"/>
    <property type="evidence" value="ECO:0007669"/>
    <property type="project" value="InterPro"/>
</dbReference>
<dbReference type="GO" id="GO:0000160">
    <property type="term" value="P:phosphorelay signal transduction system"/>
    <property type="evidence" value="ECO:0007669"/>
    <property type="project" value="InterPro"/>
</dbReference>
<gene>
    <name evidence="4" type="ORF">PFX98_13310</name>
</gene>
<evidence type="ECO:0000256" key="1">
    <source>
        <dbReference type="ARBA" id="ARBA00023125"/>
    </source>
</evidence>
<dbReference type="InterPro" id="IPR001867">
    <property type="entry name" value="OmpR/PhoB-type_DNA-bd"/>
</dbReference>
<evidence type="ECO:0000256" key="2">
    <source>
        <dbReference type="PROSITE-ProRule" id="PRU01091"/>
    </source>
</evidence>
<dbReference type="InterPro" id="IPR016032">
    <property type="entry name" value="Sig_transdc_resp-reg_C-effctor"/>
</dbReference>
<dbReference type="SMART" id="SM00862">
    <property type="entry name" value="Trans_reg_C"/>
    <property type="match status" value="1"/>
</dbReference>
<dbReference type="EMBL" id="CP116346">
    <property type="protein sequence ID" value="WIT09914.1"/>
    <property type="molecule type" value="Genomic_DNA"/>
</dbReference>
<evidence type="ECO:0000313" key="5">
    <source>
        <dbReference type="Proteomes" id="UP001177769"/>
    </source>
</evidence>
<organism evidence="4 5">
    <name type="scientific">Paucibacter sediminis</name>
    <dbReference type="NCBI Taxonomy" id="3019553"/>
    <lineage>
        <taxon>Bacteria</taxon>
        <taxon>Pseudomonadati</taxon>
        <taxon>Pseudomonadota</taxon>
        <taxon>Betaproteobacteria</taxon>
        <taxon>Burkholderiales</taxon>
        <taxon>Sphaerotilaceae</taxon>
        <taxon>Roseateles</taxon>
    </lineage>
</organism>
<dbReference type="PANTHER" id="PTHR47691">
    <property type="entry name" value="REGULATOR-RELATED"/>
    <property type="match status" value="1"/>
</dbReference>
<dbReference type="PANTHER" id="PTHR47691:SF3">
    <property type="entry name" value="HTH-TYPE TRANSCRIPTIONAL REGULATOR RV0890C-RELATED"/>
    <property type="match status" value="1"/>
</dbReference>
<dbReference type="PROSITE" id="PS51755">
    <property type="entry name" value="OMPR_PHOB"/>
    <property type="match status" value="1"/>
</dbReference>
<name>A0AA95NCY7_9BURK</name>
<dbReference type="InterPro" id="IPR058852">
    <property type="entry name" value="HTH_77"/>
</dbReference>
<dbReference type="Pfam" id="PF25872">
    <property type="entry name" value="HTH_77"/>
    <property type="match status" value="1"/>
</dbReference>
<dbReference type="Gene3D" id="1.10.10.10">
    <property type="entry name" value="Winged helix-like DNA-binding domain superfamily/Winged helix DNA-binding domain"/>
    <property type="match status" value="1"/>
</dbReference>
<dbReference type="InterPro" id="IPR036388">
    <property type="entry name" value="WH-like_DNA-bd_sf"/>
</dbReference>
<evidence type="ECO:0000259" key="3">
    <source>
        <dbReference type="PROSITE" id="PS51755"/>
    </source>
</evidence>
<dbReference type="RefSeq" id="WP_285230984.1">
    <property type="nucleotide sequence ID" value="NZ_CP116346.1"/>
</dbReference>
<dbReference type="Pfam" id="PF13401">
    <property type="entry name" value="AAA_22"/>
    <property type="match status" value="1"/>
</dbReference>
<dbReference type="KEGG" id="pais:PFX98_13310"/>
<proteinExistence type="predicted"/>
<feature type="domain" description="OmpR/PhoB-type" evidence="3">
    <location>
        <begin position="3"/>
        <end position="96"/>
    </location>
</feature>
<dbReference type="InterPro" id="IPR049945">
    <property type="entry name" value="AAA_22"/>
</dbReference>
<dbReference type="GO" id="GO:0006355">
    <property type="term" value="P:regulation of DNA-templated transcription"/>
    <property type="evidence" value="ECO:0007669"/>
    <property type="project" value="InterPro"/>
</dbReference>
<feature type="DNA-binding region" description="OmpR/PhoB-type" evidence="2">
    <location>
        <begin position="3"/>
        <end position="96"/>
    </location>
</feature>
<accession>A0AA95NCY7</accession>
<dbReference type="Pfam" id="PF00486">
    <property type="entry name" value="Trans_reg_C"/>
    <property type="match status" value="1"/>
</dbReference>
<dbReference type="AlphaFoldDB" id="A0AA95NCY7"/>
<dbReference type="Gene3D" id="3.40.50.300">
    <property type="entry name" value="P-loop containing nucleotide triphosphate hydrolases"/>
    <property type="match status" value="1"/>
</dbReference>
<dbReference type="SUPFAM" id="SSF46894">
    <property type="entry name" value="C-terminal effector domain of the bipartite response regulators"/>
    <property type="match status" value="1"/>
</dbReference>
<reference evidence="4" key="1">
    <citation type="submission" date="2023-01" db="EMBL/GenBank/DDBJ databases">
        <title>Whole genome sequence of Paucibacter sp. S2-9 isolated from pond sediment.</title>
        <authorList>
            <person name="Jung J.Y."/>
        </authorList>
    </citation>
    <scope>NUCLEOTIDE SEQUENCE</scope>
    <source>
        <strain evidence="4">S2-9</strain>
    </source>
</reference>
<evidence type="ECO:0000313" key="4">
    <source>
        <dbReference type="EMBL" id="WIT09914.1"/>
    </source>
</evidence>
<keyword evidence="1 2" id="KW-0238">DNA-binding</keyword>